<dbReference type="InterPro" id="IPR013830">
    <property type="entry name" value="SGNH_hydro"/>
</dbReference>
<proteinExistence type="predicted"/>
<dbReference type="SUPFAM" id="SSF52266">
    <property type="entry name" value="SGNH hydrolase"/>
    <property type="match status" value="1"/>
</dbReference>
<dbReference type="Proteomes" id="UP001220377">
    <property type="component" value="Chromosome"/>
</dbReference>
<evidence type="ECO:0000259" key="1">
    <source>
        <dbReference type="Pfam" id="PF13472"/>
    </source>
</evidence>
<evidence type="ECO:0000313" key="2">
    <source>
        <dbReference type="EMBL" id="WDF83130.1"/>
    </source>
</evidence>
<sequence>MKHPLIKTTAVLGAGAAAYRFIPRPLKALVIGNAPQYAPERLILNTDSPLYGKRIGFLGSSITYGAAAGGKSFVEDLVAQDGVIATKSAISGTTLAGSTPKTYVSRIVTDFDNSQPLDAFVCQLSTNDSRQGLAMGQISETNHYDVQTTIGAMEFICQYVADNFGCPMVFYTCVRKSDSDYEELIRQLYALQTKWNCSVIDLWGDPVLKHRTALSPNSMMDDAHPTRLGYETMWLPIFERDLAEVLAGKR</sequence>
<feature type="domain" description="SGNH hydrolase-type esterase" evidence="1">
    <location>
        <begin position="57"/>
        <end position="231"/>
    </location>
</feature>
<dbReference type="GO" id="GO:0016787">
    <property type="term" value="F:hydrolase activity"/>
    <property type="evidence" value="ECO:0007669"/>
    <property type="project" value="UniProtKB-KW"/>
</dbReference>
<organism evidence="2 3">
    <name type="scientific">Lacticaseibacillus pabuli</name>
    <dbReference type="NCBI Taxonomy" id="3025672"/>
    <lineage>
        <taxon>Bacteria</taxon>
        <taxon>Bacillati</taxon>
        <taxon>Bacillota</taxon>
        <taxon>Bacilli</taxon>
        <taxon>Lactobacillales</taxon>
        <taxon>Lactobacillaceae</taxon>
        <taxon>Lacticaseibacillus</taxon>
    </lineage>
</organism>
<keyword evidence="2" id="KW-0378">Hydrolase</keyword>
<evidence type="ECO:0000313" key="3">
    <source>
        <dbReference type="Proteomes" id="UP001220377"/>
    </source>
</evidence>
<protein>
    <submittedName>
        <fullName evidence="2">SGNH/GDSL hydrolase family protein</fullName>
    </submittedName>
</protein>
<dbReference type="RefSeq" id="WP_274261075.1">
    <property type="nucleotide sequence ID" value="NZ_CP117884.1"/>
</dbReference>
<keyword evidence="3" id="KW-1185">Reference proteome</keyword>
<dbReference type="InterPro" id="IPR036514">
    <property type="entry name" value="SGNH_hydro_sf"/>
</dbReference>
<dbReference type="Pfam" id="PF13472">
    <property type="entry name" value="Lipase_GDSL_2"/>
    <property type="match status" value="1"/>
</dbReference>
<reference evidence="2 3" key="1">
    <citation type="submission" date="2023-02" db="EMBL/GenBank/DDBJ databases">
        <title>Genome sequence of Lacticaseibacillus sp. KACC 23028.</title>
        <authorList>
            <person name="Kim S."/>
            <person name="Heo J."/>
            <person name="Kwon S.-W."/>
        </authorList>
    </citation>
    <scope>NUCLEOTIDE SEQUENCE [LARGE SCALE GENOMIC DNA]</scope>
    <source>
        <strain evidence="2 3">KACC 23028</strain>
    </source>
</reference>
<gene>
    <name evidence="2" type="ORF">PQ472_02530</name>
</gene>
<dbReference type="CDD" id="cd00229">
    <property type="entry name" value="SGNH_hydrolase"/>
    <property type="match status" value="1"/>
</dbReference>
<dbReference type="EMBL" id="CP117884">
    <property type="protein sequence ID" value="WDF83130.1"/>
    <property type="molecule type" value="Genomic_DNA"/>
</dbReference>
<accession>A0ABY7WSH1</accession>
<dbReference type="Gene3D" id="3.40.50.1110">
    <property type="entry name" value="SGNH hydrolase"/>
    <property type="match status" value="1"/>
</dbReference>
<name>A0ABY7WSH1_9LACO</name>